<dbReference type="InterPro" id="IPR001478">
    <property type="entry name" value="PDZ"/>
</dbReference>
<dbReference type="InterPro" id="IPR036034">
    <property type="entry name" value="PDZ_sf"/>
</dbReference>
<name>A0A7S3B9L5_9EUKA</name>
<reference evidence="2" key="1">
    <citation type="submission" date="2021-01" db="EMBL/GenBank/DDBJ databases">
        <authorList>
            <person name="Corre E."/>
            <person name="Pelletier E."/>
            <person name="Niang G."/>
            <person name="Scheremetjew M."/>
            <person name="Finn R."/>
            <person name="Kale V."/>
            <person name="Holt S."/>
            <person name="Cochrane G."/>
            <person name="Meng A."/>
            <person name="Brown T."/>
            <person name="Cohen L."/>
        </authorList>
    </citation>
    <scope>NUCLEOTIDE SEQUENCE</scope>
    <source>
        <strain evidence="2">CCMP281</strain>
    </source>
</reference>
<dbReference type="Pfam" id="PF13180">
    <property type="entry name" value="PDZ_2"/>
    <property type="match status" value="1"/>
</dbReference>
<protein>
    <recommendedName>
        <fullName evidence="1">PDZ domain-containing protein</fullName>
    </recommendedName>
</protein>
<evidence type="ECO:0000313" key="2">
    <source>
        <dbReference type="EMBL" id="CAE0126443.1"/>
    </source>
</evidence>
<gene>
    <name evidence="2" type="ORF">HERI1096_LOCUS26092</name>
</gene>
<sequence>MTNPWIHDVTLAIPRRARRHGRRELIGIAWELSSAPAVVVSTVFTGYPAAGALFAGDEILTVNDEPVRTYEDVVFHWERSSSGADVRFQVCRRASHLVGIRAATMIQWVSTMTPLVAGVRRLAPASPNDAESTDRDDAQELLPGDLVVAIGGEPMALPAQVDAALARRPSELASSDIAVLRGCELPGEADESCNACACLWRTRVPRPAMKTRTGAEGVPQGAPLLEFA</sequence>
<evidence type="ECO:0000259" key="1">
    <source>
        <dbReference type="PROSITE" id="PS50106"/>
    </source>
</evidence>
<dbReference type="EMBL" id="HBHX01047116">
    <property type="protein sequence ID" value="CAE0126443.1"/>
    <property type="molecule type" value="Transcribed_RNA"/>
</dbReference>
<feature type="domain" description="PDZ" evidence="1">
    <location>
        <begin position="10"/>
        <end position="68"/>
    </location>
</feature>
<dbReference type="Gene3D" id="2.30.42.10">
    <property type="match status" value="1"/>
</dbReference>
<proteinExistence type="predicted"/>
<dbReference type="SUPFAM" id="SSF50156">
    <property type="entry name" value="PDZ domain-like"/>
    <property type="match status" value="1"/>
</dbReference>
<dbReference type="PROSITE" id="PS50106">
    <property type="entry name" value="PDZ"/>
    <property type="match status" value="1"/>
</dbReference>
<dbReference type="AlphaFoldDB" id="A0A7S3B9L5"/>
<organism evidence="2">
    <name type="scientific">Haptolina ericina</name>
    <dbReference type="NCBI Taxonomy" id="156174"/>
    <lineage>
        <taxon>Eukaryota</taxon>
        <taxon>Haptista</taxon>
        <taxon>Haptophyta</taxon>
        <taxon>Prymnesiophyceae</taxon>
        <taxon>Prymnesiales</taxon>
        <taxon>Prymnesiaceae</taxon>
        <taxon>Haptolina</taxon>
    </lineage>
</organism>
<accession>A0A7S3B9L5</accession>